<feature type="compositionally biased region" description="Basic and acidic residues" evidence="1">
    <location>
        <begin position="57"/>
        <end position="75"/>
    </location>
</feature>
<evidence type="ECO:0000313" key="3">
    <source>
        <dbReference type="Proteomes" id="UP000006727"/>
    </source>
</evidence>
<evidence type="ECO:0000256" key="1">
    <source>
        <dbReference type="SAM" id="MobiDB-lite"/>
    </source>
</evidence>
<dbReference type="AlphaFoldDB" id="A0A7I4DFK7"/>
<name>A0A7I4DFK7_PHYPA</name>
<proteinExistence type="predicted"/>
<organism evidence="2 3">
    <name type="scientific">Physcomitrium patens</name>
    <name type="common">Spreading-leaved earth moss</name>
    <name type="synonym">Physcomitrella patens</name>
    <dbReference type="NCBI Taxonomy" id="3218"/>
    <lineage>
        <taxon>Eukaryota</taxon>
        <taxon>Viridiplantae</taxon>
        <taxon>Streptophyta</taxon>
        <taxon>Embryophyta</taxon>
        <taxon>Bryophyta</taxon>
        <taxon>Bryophytina</taxon>
        <taxon>Bryopsida</taxon>
        <taxon>Funariidae</taxon>
        <taxon>Funariales</taxon>
        <taxon>Funariaceae</taxon>
        <taxon>Physcomitrium</taxon>
    </lineage>
</organism>
<dbReference type="EMBL" id="ABEU02000003">
    <property type="status" value="NOT_ANNOTATED_CDS"/>
    <property type="molecule type" value="Genomic_DNA"/>
</dbReference>
<feature type="region of interest" description="Disordered" evidence="1">
    <location>
        <begin position="30"/>
        <end position="131"/>
    </location>
</feature>
<reference evidence="2" key="3">
    <citation type="submission" date="2020-12" db="UniProtKB">
        <authorList>
            <consortium name="EnsemblPlants"/>
        </authorList>
    </citation>
    <scope>IDENTIFICATION</scope>
</reference>
<feature type="compositionally biased region" description="Basic residues" evidence="1">
    <location>
        <begin position="76"/>
        <end position="88"/>
    </location>
</feature>
<feature type="compositionally biased region" description="Basic and acidic residues" evidence="1">
    <location>
        <begin position="104"/>
        <end position="125"/>
    </location>
</feature>
<sequence length="131" mass="15826">MDSIKQFVKPIEEKGRKHLEKKEALLKWQQKLDERRKRRRHRKHKRSEHSTKHRHGSRSESEENSEDIRSGENKKKCSSRKRSSKYHRHLSESEEDEPLRLSAWRREEQKGSKSDSSDLTDNDRSHSRKSK</sequence>
<feature type="compositionally biased region" description="Basic residues" evidence="1">
    <location>
        <begin position="36"/>
        <end position="56"/>
    </location>
</feature>
<reference evidence="2 3" key="1">
    <citation type="journal article" date="2008" name="Science">
        <title>The Physcomitrella genome reveals evolutionary insights into the conquest of land by plants.</title>
        <authorList>
            <person name="Rensing S."/>
            <person name="Lang D."/>
            <person name="Zimmer A."/>
            <person name="Terry A."/>
            <person name="Salamov A."/>
            <person name="Shapiro H."/>
            <person name="Nishiyama T."/>
            <person name="Perroud P.-F."/>
            <person name="Lindquist E."/>
            <person name="Kamisugi Y."/>
            <person name="Tanahashi T."/>
            <person name="Sakakibara K."/>
            <person name="Fujita T."/>
            <person name="Oishi K."/>
            <person name="Shin-I T."/>
            <person name="Kuroki Y."/>
            <person name="Toyoda A."/>
            <person name="Suzuki Y."/>
            <person name="Hashimoto A."/>
            <person name="Yamaguchi K."/>
            <person name="Sugano A."/>
            <person name="Kohara Y."/>
            <person name="Fujiyama A."/>
            <person name="Anterola A."/>
            <person name="Aoki S."/>
            <person name="Ashton N."/>
            <person name="Barbazuk W.B."/>
            <person name="Barker E."/>
            <person name="Bennetzen J."/>
            <person name="Bezanilla M."/>
            <person name="Blankenship R."/>
            <person name="Cho S.H."/>
            <person name="Dutcher S."/>
            <person name="Estelle M."/>
            <person name="Fawcett J.A."/>
            <person name="Gundlach H."/>
            <person name="Hanada K."/>
            <person name="Heyl A."/>
            <person name="Hicks K.A."/>
            <person name="Hugh J."/>
            <person name="Lohr M."/>
            <person name="Mayer K."/>
            <person name="Melkozernov A."/>
            <person name="Murata T."/>
            <person name="Nelson D."/>
            <person name="Pils B."/>
            <person name="Prigge M."/>
            <person name="Reiss B."/>
            <person name="Renner T."/>
            <person name="Rombauts S."/>
            <person name="Rushton P."/>
            <person name="Sanderfoot A."/>
            <person name="Schween G."/>
            <person name="Shiu S.-H."/>
            <person name="Stueber K."/>
            <person name="Theodoulou F.L."/>
            <person name="Tu H."/>
            <person name="Van de Peer Y."/>
            <person name="Verrier P.J."/>
            <person name="Waters E."/>
            <person name="Wood A."/>
            <person name="Yang L."/>
            <person name="Cove D."/>
            <person name="Cuming A."/>
            <person name="Hasebe M."/>
            <person name="Lucas S."/>
            <person name="Mishler D.B."/>
            <person name="Reski R."/>
            <person name="Grigoriev I."/>
            <person name="Quatrano R.S."/>
            <person name="Boore J.L."/>
        </authorList>
    </citation>
    <scope>NUCLEOTIDE SEQUENCE [LARGE SCALE GENOMIC DNA]</scope>
    <source>
        <strain evidence="2 3">cv. Gransden 2004</strain>
    </source>
</reference>
<reference evidence="2 3" key="2">
    <citation type="journal article" date="2018" name="Plant J.">
        <title>The Physcomitrella patens chromosome-scale assembly reveals moss genome structure and evolution.</title>
        <authorList>
            <person name="Lang D."/>
            <person name="Ullrich K.K."/>
            <person name="Murat F."/>
            <person name="Fuchs J."/>
            <person name="Jenkins J."/>
            <person name="Haas F.B."/>
            <person name="Piednoel M."/>
            <person name="Gundlach H."/>
            <person name="Van Bel M."/>
            <person name="Meyberg R."/>
            <person name="Vives C."/>
            <person name="Morata J."/>
            <person name="Symeonidi A."/>
            <person name="Hiss M."/>
            <person name="Muchero W."/>
            <person name="Kamisugi Y."/>
            <person name="Saleh O."/>
            <person name="Blanc G."/>
            <person name="Decker E.L."/>
            <person name="van Gessel N."/>
            <person name="Grimwood J."/>
            <person name="Hayes R.D."/>
            <person name="Graham S.W."/>
            <person name="Gunter L.E."/>
            <person name="McDaniel S.F."/>
            <person name="Hoernstein S.N.W."/>
            <person name="Larsson A."/>
            <person name="Li F.W."/>
            <person name="Perroud P.F."/>
            <person name="Phillips J."/>
            <person name="Ranjan P."/>
            <person name="Rokshar D.S."/>
            <person name="Rothfels C.J."/>
            <person name="Schneider L."/>
            <person name="Shu S."/>
            <person name="Stevenson D.W."/>
            <person name="Thummler F."/>
            <person name="Tillich M."/>
            <person name="Villarreal Aguilar J.C."/>
            <person name="Widiez T."/>
            <person name="Wong G.K."/>
            <person name="Wymore A."/>
            <person name="Zhang Y."/>
            <person name="Zimmer A.D."/>
            <person name="Quatrano R.S."/>
            <person name="Mayer K.F.X."/>
            <person name="Goodstein D."/>
            <person name="Casacuberta J.M."/>
            <person name="Vandepoele K."/>
            <person name="Reski R."/>
            <person name="Cuming A.C."/>
            <person name="Tuskan G.A."/>
            <person name="Maumus F."/>
            <person name="Salse J."/>
            <person name="Schmutz J."/>
            <person name="Rensing S.A."/>
        </authorList>
    </citation>
    <scope>NUCLEOTIDE SEQUENCE [LARGE SCALE GENOMIC DNA]</scope>
    <source>
        <strain evidence="2 3">cv. Gransden 2004</strain>
    </source>
</reference>
<evidence type="ECO:0000313" key="2">
    <source>
        <dbReference type="EnsemblPlants" id="Pp3c3_7360V3.2"/>
    </source>
</evidence>
<dbReference type="Gramene" id="Pp3c3_7360V3.2">
    <property type="protein sequence ID" value="Pp3c3_7360V3.2"/>
    <property type="gene ID" value="Pp3c3_7360"/>
</dbReference>
<protein>
    <submittedName>
        <fullName evidence="2">Uncharacterized protein</fullName>
    </submittedName>
</protein>
<accession>A0A7I4DFK7</accession>
<dbReference type="Proteomes" id="UP000006727">
    <property type="component" value="Chromosome 3"/>
</dbReference>
<keyword evidence="3" id="KW-1185">Reference proteome</keyword>
<dbReference type="EnsemblPlants" id="Pp3c3_7360V3.2">
    <property type="protein sequence ID" value="Pp3c3_7360V3.2"/>
    <property type="gene ID" value="Pp3c3_7360"/>
</dbReference>